<dbReference type="EMBL" id="CP059472">
    <property type="protein sequence ID" value="QMS98720.1"/>
    <property type="molecule type" value="Genomic_DNA"/>
</dbReference>
<dbReference type="PANTHER" id="PTHR30244">
    <property type="entry name" value="TRANSAMINASE"/>
    <property type="match status" value="1"/>
</dbReference>
<keyword evidence="6" id="KW-0808">Transferase</keyword>
<keyword evidence="1 4" id="KW-0663">Pyridoxal phosphate</keyword>
<evidence type="ECO:0000256" key="5">
    <source>
        <dbReference type="RuleBase" id="RU004508"/>
    </source>
</evidence>
<evidence type="ECO:0000313" key="6">
    <source>
        <dbReference type="EMBL" id="MBA5245881.1"/>
    </source>
</evidence>
<reference evidence="6" key="3">
    <citation type="submission" date="2020-07" db="EMBL/GenBank/DDBJ databases">
        <authorList>
            <person name="Yang C."/>
        </authorList>
    </citation>
    <scope>NUCLEOTIDE SEQUENCE</scope>
    <source>
        <strain evidence="6">Cx-624</strain>
    </source>
</reference>
<evidence type="ECO:0000256" key="4">
    <source>
        <dbReference type="PIRSR" id="PIRSR000390-2"/>
    </source>
</evidence>
<dbReference type="AlphaFoldDB" id="A0A7D7LQ08"/>
<dbReference type="Gene3D" id="3.40.640.10">
    <property type="entry name" value="Type I PLP-dependent aspartate aminotransferase-like (Major domain)"/>
    <property type="match status" value="1"/>
</dbReference>
<keyword evidence="7" id="KW-0032">Aminotransferase</keyword>
<dbReference type="PIRSF" id="PIRSF000390">
    <property type="entry name" value="PLP_StrS"/>
    <property type="match status" value="1"/>
</dbReference>
<dbReference type="RefSeq" id="WP_181885994.1">
    <property type="nucleotide sequence ID" value="NZ_CP059472.1"/>
</dbReference>
<dbReference type="GO" id="GO:0000271">
    <property type="term" value="P:polysaccharide biosynthetic process"/>
    <property type="evidence" value="ECO:0007669"/>
    <property type="project" value="TreeGrafter"/>
</dbReference>
<proteinExistence type="inferred from homology"/>
<feature type="modified residue" description="N6-(pyridoxal phosphate)lysine" evidence="4">
    <location>
        <position position="192"/>
    </location>
</feature>
<dbReference type="PANTHER" id="PTHR30244:SF36">
    <property type="entry name" value="3-OXO-GLUCOSE-6-PHOSPHATE:GLUTAMATE AMINOTRANSFERASE"/>
    <property type="match status" value="1"/>
</dbReference>
<evidence type="ECO:0000256" key="2">
    <source>
        <dbReference type="ARBA" id="ARBA00037999"/>
    </source>
</evidence>
<evidence type="ECO:0000256" key="3">
    <source>
        <dbReference type="PIRSR" id="PIRSR000390-1"/>
    </source>
</evidence>
<gene>
    <name evidence="7" type="ORF">H1R16_01530</name>
    <name evidence="6" type="ORF">H2507_01740</name>
</gene>
<protein>
    <submittedName>
        <fullName evidence="7">DegT/DnrJ/EryC1/StrS family aminotransferase</fullName>
    </submittedName>
</protein>
<dbReference type="GO" id="GO:0008483">
    <property type="term" value="F:transaminase activity"/>
    <property type="evidence" value="ECO:0007669"/>
    <property type="project" value="UniProtKB-KW"/>
</dbReference>
<dbReference type="GO" id="GO:0030170">
    <property type="term" value="F:pyridoxal phosphate binding"/>
    <property type="evidence" value="ECO:0007669"/>
    <property type="project" value="TreeGrafter"/>
</dbReference>
<evidence type="ECO:0000313" key="7">
    <source>
        <dbReference type="EMBL" id="QMS98720.1"/>
    </source>
</evidence>
<dbReference type="Proteomes" id="UP000539710">
    <property type="component" value="Unassembled WGS sequence"/>
</dbReference>
<dbReference type="SUPFAM" id="SSF53383">
    <property type="entry name" value="PLP-dependent transferases"/>
    <property type="match status" value="1"/>
</dbReference>
<dbReference type="Pfam" id="PF01041">
    <property type="entry name" value="DegT_DnrJ_EryC1"/>
    <property type="match status" value="1"/>
</dbReference>
<reference evidence="9" key="2">
    <citation type="submission" date="2020-07" db="EMBL/GenBank/DDBJ databases">
        <title>Flavobacterium sp. xlx-214.</title>
        <authorList>
            <person name="Yang C."/>
        </authorList>
    </citation>
    <scope>NUCLEOTIDE SEQUENCE [LARGE SCALE GENOMIC DNA]</scope>
    <source>
        <strain evidence="9">CX-624</strain>
    </source>
</reference>
<evidence type="ECO:0000256" key="1">
    <source>
        <dbReference type="ARBA" id="ARBA00022898"/>
    </source>
</evidence>
<feature type="active site" description="Proton acceptor" evidence="3">
    <location>
        <position position="192"/>
    </location>
</feature>
<dbReference type="Proteomes" id="UP000515349">
    <property type="component" value="Chromosome"/>
</dbReference>
<dbReference type="InterPro" id="IPR015421">
    <property type="entry name" value="PyrdxlP-dep_Trfase_major"/>
</dbReference>
<dbReference type="Gene3D" id="3.90.1150.10">
    <property type="entry name" value="Aspartate Aminotransferase, domain 1"/>
    <property type="match status" value="1"/>
</dbReference>
<reference evidence="7 8" key="1">
    <citation type="submission" date="2020-07" db="EMBL/GenBank/DDBJ databases">
        <title>Chryseobacterium sp.cx-624.</title>
        <authorList>
            <person name="Yang C."/>
        </authorList>
    </citation>
    <scope>NUCLEOTIDE SEQUENCE [LARGE SCALE GENOMIC DNA]</scope>
    <source>
        <strain evidence="8">cx-624</strain>
        <strain evidence="7">Cx-624</strain>
    </source>
</reference>
<dbReference type="CDD" id="cd00616">
    <property type="entry name" value="AHBA_syn"/>
    <property type="match status" value="1"/>
</dbReference>
<dbReference type="InterPro" id="IPR015424">
    <property type="entry name" value="PyrdxlP-dep_Trfase"/>
</dbReference>
<dbReference type="KEGG" id="cbau:H1R16_01530"/>
<dbReference type="EMBL" id="JACEUX010000001">
    <property type="protein sequence ID" value="MBA5245881.1"/>
    <property type="molecule type" value="Genomic_DNA"/>
</dbReference>
<evidence type="ECO:0000313" key="9">
    <source>
        <dbReference type="Proteomes" id="UP000539710"/>
    </source>
</evidence>
<dbReference type="InterPro" id="IPR015422">
    <property type="entry name" value="PyrdxlP-dep_Trfase_small"/>
</dbReference>
<sequence length="378" mass="42421">MKKIQMVDLQTQYFKIKSDVDNAVLNVLESAAFINGPEVKSFQSELESYLDVKHVIPCANGTDALQIALMALGLEEGDEVITADFTFAATVEVIHLLKLKAVLIDVDYDTFTMDTEKLKAAITPRTKVIIPVHLFGQCANMQDILKIAEANKLEVIEDNAQAIGAEFTFAGGRAHKAGTMGTMGTTSFFPSKNLGCYGDGGAIFTNSDELAHKLRGIVNHGMYERYYHDEVGVNSRLDSVQATVLRKKLPLLDGYNEARRKAADYYDEAFADQPDLLTPVRADYSTHVFHQYTLRILNGKRNELQKFLAEKEIPAMIYYPVALRKQKAYFQDSDPADFKNTDLLLDQVLSLPMHTELEEEQLKYITDSVLEFMTAQQH</sequence>
<dbReference type="InterPro" id="IPR000653">
    <property type="entry name" value="DegT/StrS_aminotransferase"/>
</dbReference>
<name>A0A7D7LQ08_9FLAO</name>
<accession>A0A7D7LQ08</accession>
<evidence type="ECO:0000313" key="8">
    <source>
        <dbReference type="Proteomes" id="UP000515349"/>
    </source>
</evidence>
<comment type="similarity">
    <text evidence="2 5">Belongs to the DegT/DnrJ/EryC1 family.</text>
</comment>
<keyword evidence="9" id="KW-1185">Reference proteome</keyword>
<organism evidence="7 8">
    <name type="scientific">Marnyiella aurantia</name>
    <dbReference type="NCBI Taxonomy" id="2758037"/>
    <lineage>
        <taxon>Bacteria</taxon>
        <taxon>Pseudomonadati</taxon>
        <taxon>Bacteroidota</taxon>
        <taxon>Flavobacteriia</taxon>
        <taxon>Flavobacteriales</taxon>
        <taxon>Weeksellaceae</taxon>
        <taxon>Marnyiella</taxon>
    </lineage>
</organism>